<evidence type="ECO:0000313" key="1">
    <source>
        <dbReference type="EMBL" id="KWZ83160.1"/>
    </source>
</evidence>
<dbReference type="Proteomes" id="UP000070376">
    <property type="component" value="Unassembled WGS sequence"/>
</dbReference>
<proteinExistence type="predicted"/>
<gene>
    <name evidence="1" type="ORF">HMPREF3213_01353</name>
</gene>
<organism evidence="1 2">
    <name type="scientific">Heyndrickxia coagulans</name>
    <name type="common">Weizmannia coagulans</name>
    <dbReference type="NCBI Taxonomy" id="1398"/>
    <lineage>
        <taxon>Bacteria</taxon>
        <taxon>Bacillati</taxon>
        <taxon>Bacillota</taxon>
        <taxon>Bacilli</taxon>
        <taxon>Bacillales</taxon>
        <taxon>Bacillaceae</taxon>
        <taxon>Heyndrickxia</taxon>
    </lineage>
</organism>
<protein>
    <submittedName>
        <fullName evidence="1">Uncharacterized protein</fullName>
    </submittedName>
</protein>
<reference evidence="2" key="1">
    <citation type="submission" date="2016-01" db="EMBL/GenBank/DDBJ databases">
        <authorList>
            <person name="Mitreva M."/>
            <person name="Pepin K.H."/>
            <person name="Mihindukulasuriya K.A."/>
            <person name="Fulton R."/>
            <person name="Fronick C."/>
            <person name="O'Laughlin M."/>
            <person name="Miner T."/>
            <person name="Herter B."/>
            <person name="Rosa B.A."/>
            <person name="Cordes M."/>
            <person name="Tomlinson C."/>
            <person name="Wollam A."/>
            <person name="Palsikar V.B."/>
            <person name="Mardis E.R."/>
            <person name="Wilson R.K."/>
        </authorList>
    </citation>
    <scope>NUCLEOTIDE SEQUENCE [LARGE SCALE GENOMIC DNA]</scope>
    <source>
        <strain evidence="2">GED7749B</strain>
    </source>
</reference>
<dbReference type="AlphaFoldDB" id="A0A133KV08"/>
<comment type="caution">
    <text evidence="1">The sequence shown here is derived from an EMBL/GenBank/DDBJ whole genome shotgun (WGS) entry which is preliminary data.</text>
</comment>
<evidence type="ECO:0000313" key="2">
    <source>
        <dbReference type="Proteomes" id="UP000070376"/>
    </source>
</evidence>
<name>A0A133KV08_HEYCO</name>
<accession>A0A133KV08</accession>
<dbReference type="PATRIC" id="fig|1398.22.peg.1367"/>
<dbReference type="EMBL" id="LRPN01000043">
    <property type="protein sequence ID" value="KWZ83160.1"/>
    <property type="molecule type" value="Genomic_DNA"/>
</dbReference>
<sequence length="43" mass="5425">MIIREYKNEDKEFIVGLATRFTEFNYLNFRNRLIMKKNKKIWL</sequence>